<dbReference type="AlphaFoldDB" id="A0A1I7BCU2"/>
<dbReference type="EMBL" id="FPAT01000010">
    <property type="protein sequence ID" value="SFT85029.1"/>
    <property type="molecule type" value="Genomic_DNA"/>
</dbReference>
<keyword evidence="3" id="KW-1185">Reference proteome</keyword>
<accession>A0A1I7BCU2</accession>
<sequence length="82" mass="9471">MPEPKRTGVQLTLYTLSVLLLPVFLYVTWRVESPWPRFGCMLLAFGCQLSAKLLRHRQLNRFERESAAESSVPQHQIRVSAD</sequence>
<dbReference type="RefSeq" id="WP_092979783.1">
    <property type="nucleotide sequence ID" value="NZ_FPAT01000010.1"/>
</dbReference>
<evidence type="ECO:0000313" key="3">
    <source>
        <dbReference type="Proteomes" id="UP000199165"/>
    </source>
</evidence>
<gene>
    <name evidence="2" type="ORF">SAMN04487904_110159</name>
</gene>
<feature type="transmembrane region" description="Helical" evidence="1">
    <location>
        <begin position="12"/>
        <end position="29"/>
    </location>
</feature>
<reference evidence="3" key="1">
    <citation type="submission" date="2016-10" db="EMBL/GenBank/DDBJ databases">
        <authorList>
            <person name="Varghese N."/>
            <person name="Submissions S."/>
        </authorList>
    </citation>
    <scope>NUCLEOTIDE SEQUENCE [LARGE SCALE GENOMIC DNA]</scope>
    <source>
        <strain evidence="3">DSM 45501</strain>
    </source>
</reference>
<proteinExistence type="predicted"/>
<evidence type="ECO:0000256" key="1">
    <source>
        <dbReference type="SAM" id="Phobius"/>
    </source>
</evidence>
<keyword evidence="1" id="KW-0472">Membrane</keyword>
<dbReference type="Proteomes" id="UP000199165">
    <property type="component" value="Unassembled WGS sequence"/>
</dbReference>
<protein>
    <submittedName>
        <fullName evidence="2">Uncharacterized protein</fullName>
    </submittedName>
</protein>
<dbReference type="STRING" id="995060.SAMN04487904_110159"/>
<name>A0A1I7BCU2_9ACTN</name>
<keyword evidence="1" id="KW-0812">Transmembrane</keyword>
<organism evidence="2 3">
    <name type="scientific">Actinopolyspora righensis</name>
    <dbReference type="NCBI Taxonomy" id="995060"/>
    <lineage>
        <taxon>Bacteria</taxon>
        <taxon>Bacillati</taxon>
        <taxon>Actinomycetota</taxon>
        <taxon>Actinomycetes</taxon>
        <taxon>Actinopolysporales</taxon>
        <taxon>Actinopolysporaceae</taxon>
        <taxon>Actinopolyspora</taxon>
        <taxon>Actinopolyspora alba group</taxon>
    </lineage>
</organism>
<keyword evidence="1" id="KW-1133">Transmembrane helix</keyword>
<evidence type="ECO:0000313" key="2">
    <source>
        <dbReference type="EMBL" id="SFT85029.1"/>
    </source>
</evidence>